<proteinExistence type="predicted"/>
<reference evidence="1" key="1">
    <citation type="journal article" date="2014" name="Front. Microbiol.">
        <title>High frequency of phylogenetically diverse reductive dehalogenase-homologous genes in deep subseafloor sedimentary metagenomes.</title>
        <authorList>
            <person name="Kawai M."/>
            <person name="Futagami T."/>
            <person name="Toyoda A."/>
            <person name="Takaki Y."/>
            <person name="Nishi S."/>
            <person name="Hori S."/>
            <person name="Arai W."/>
            <person name="Tsubouchi T."/>
            <person name="Morono Y."/>
            <person name="Uchiyama I."/>
            <person name="Ito T."/>
            <person name="Fujiyama A."/>
            <person name="Inagaki F."/>
            <person name="Takami H."/>
        </authorList>
    </citation>
    <scope>NUCLEOTIDE SEQUENCE</scope>
    <source>
        <strain evidence="1">Expedition CK06-06</strain>
    </source>
</reference>
<organism evidence="1">
    <name type="scientific">marine sediment metagenome</name>
    <dbReference type="NCBI Taxonomy" id="412755"/>
    <lineage>
        <taxon>unclassified sequences</taxon>
        <taxon>metagenomes</taxon>
        <taxon>ecological metagenomes</taxon>
    </lineage>
</organism>
<evidence type="ECO:0000313" key="1">
    <source>
        <dbReference type="EMBL" id="GAF90876.1"/>
    </source>
</evidence>
<accession>X0TUK0</accession>
<comment type="caution">
    <text evidence="1">The sequence shown here is derived from an EMBL/GenBank/DDBJ whole genome shotgun (WGS) entry which is preliminary data.</text>
</comment>
<feature type="non-terminal residue" evidence="1">
    <location>
        <position position="1"/>
    </location>
</feature>
<dbReference type="EMBL" id="BARS01016798">
    <property type="protein sequence ID" value="GAF90876.1"/>
    <property type="molecule type" value="Genomic_DNA"/>
</dbReference>
<name>X0TUK0_9ZZZZ</name>
<protein>
    <submittedName>
        <fullName evidence="1">Uncharacterized protein</fullName>
    </submittedName>
</protein>
<gene>
    <name evidence="1" type="ORF">S01H1_27569</name>
</gene>
<sequence>FSGGTMENLMEKLNAGEMIKLKDLDELVQLFLTGYRINFCTDGIFIQKIEKS</sequence>
<dbReference type="AlphaFoldDB" id="X0TUK0"/>